<comment type="caution">
    <text evidence="1">The sequence shown here is derived from an EMBL/GenBank/DDBJ whole genome shotgun (WGS) entry which is preliminary data.</text>
</comment>
<dbReference type="InterPro" id="IPR032675">
    <property type="entry name" value="LRR_dom_sf"/>
</dbReference>
<dbReference type="EMBL" id="JAACJJ010000003">
    <property type="protein sequence ID" value="KAF5328683.1"/>
    <property type="molecule type" value="Genomic_DNA"/>
</dbReference>
<dbReference type="OrthoDB" id="3365698at2759"/>
<evidence type="ECO:0000313" key="2">
    <source>
        <dbReference type="Proteomes" id="UP000567179"/>
    </source>
</evidence>
<sequence>MKDKKPVLRKDITTAPVPALFQTNRPPSDDEVAKIKLAITRAEGEIEHLCDLWVWNVELAEREQKAVDSLRRQYEAFITKHQGLLSPVRRLPTEMLLLVFEQFRLENEGFALHHRRPPWILGQVCRWWRAASLSMAGLWRHFPPIYVAWPRKSPQTGAMVTELLARSKTEPITFLLAYSEPWDTTNAKRSPVMHALLAHVARWERVYLRCAEYTEALCELFRLGGRMDALRALTFDAAGLDEHPGSTTLDLFAAAPLLQAFTFIGTRTFDHIVFMPLNQLTHFEASDIGNIAQLLVALGSVNSLTSLVLRTHRRQHDVLMTASFGSLGHTTLPSLETLVLECYQTRDEEYLMALMPKLHVPSLKHLTVRFFPQWKCTDSLISMLGQSGCRLSSFVGHYRPNLLIAPEEFISVPICHRDSRRAFADLVYLRVNDPDDFILNYVLCCSDEASQWAYLPSLKRVVLDITFDRSRKNGHEQHAGVWKAAKKRCIRLRSGNATLVTDFEVSATPAMHTWYLQMCDGAANVSPVYDLLSRCRTQYDALIRTFSCAPGIEPTASERKAFYKAIENLVSRLERLEFDEHNIPVFYYAGIDHLLCRMIFEQQHWLSAVDEGFLRRRIRDIVARWNEVLYLHHSSSSKNEFRWQWNTQGNLAFVIKDSTSIVPPPTRFLSVMVDIAKQRTSFESVADYHWVQALSSYE</sequence>
<evidence type="ECO:0008006" key="3">
    <source>
        <dbReference type="Google" id="ProtNLM"/>
    </source>
</evidence>
<gene>
    <name evidence="1" type="ORF">D9619_011698</name>
</gene>
<dbReference type="Proteomes" id="UP000567179">
    <property type="component" value="Unassembled WGS sequence"/>
</dbReference>
<proteinExistence type="predicted"/>
<dbReference type="AlphaFoldDB" id="A0A8H5BSV1"/>
<reference evidence="1 2" key="1">
    <citation type="journal article" date="2020" name="ISME J.">
        <title>Uncovering the hidden diversity of litter-decomposition mechanisms in mushroom-forming fungi.</title>
        <authorList>
            <person name="Floudas D."/>
            <person name="Bentzer J."/>
            <person name="Ahren D."/>
            <person name="Johansson T."/>
            <person name="Persson P."/>
            <person name="Tunlid A."/>
        </authorList>
    </citation>
    <scope>NUCLEOTIDE SEQUENCE [LARGE SCALE GENOMIC DNA]</scope>
    <source>
        <strain evidence="1 2">CBS 101986</strain>
    </source>
</reference>
<keyword evidence="2" id="KW-1185">Reference proteome</keyword>
<dbReference type="Gene3D" id="3.80.10.10">
    <property type="entry name" value="Ribonuclease Inhibitor"/>
    <property type="match status" value="1"/>
</dbReference>
<evidence type="ECO:0000313" key="1">
    <source>
        <dbReference type="EMBL" id="KAF5328683.1"/>
    </source>
</evidence>
<protein>
    <recommendedName>
        <fullName evidence="3">F-box domain-containing protein</fullName>
    </recommendedName>
</protein>
<dbReference type="SUPFAM" id="SSF52047">
    <property type="entry name" value="RNI-like"/>
    <property type="match status" value="1"/>
</dbReference>
<accession>A0A8H5BSV1</accession>
<name>A0A8H5BSV1_9AGAR</name>
<organism evidence="1 2">
    <name type="scientific">Psilocybe cf. subviscida</name>
    <dbReference type="NCBI Taxonomy" id="2480587"/>
    <lineage>
        <taxon>Eukaryota</taxon>
        <taxon>Fungi</taxon>
        <taxon>Dikarya</taxon>
        <taxon>Basidiomycota</taxon>
        <taxon>Agaricomycotina</taxon>
        <taxon>Agaricomycetes</taxon>
        <taxon>Agaricomycetidae</taxon>
        <taxon>Agaricales</taxon>
        <taxon>Agaricineae</taxon>
        <taxon>Strophariaceae</taxon>
        <taxon>Psilocybe</taxon>
    </lineage>
</organism>